<evidence type="ECO:0000313" key="3">
    <source>
        <dbReference type="Proteomes" id="UP001184150"/>
    </source>
</evidence>
<dbReference type="Proteomes" id="UP001184150">
    <property type="component" value="Unassembled WGS sequence"/>
</dbReference>
<name>A0ABU1MSI0_9SPHN</name>
<reference evidence="2 3" key="1">
    <citation type="submission" date="2023-07" db="EMBL/GenBank/DDBJ databases">
        <title>Sorghum-associated microbial communities from plants grown in Nebraska, USA.</title>
        <authorList>
            <person name="Schachtman D."/>
        </authorList>
    </citation>
    <scope>NUCLEOTIDE SEQUENCE [LARGE SCALE GENOMIC DNA]</scope>
    <source>
        <strain evidence="2 3">DS1027</strain>
    </source>
</reference>
<feature type="region of interest" description="Disordered" evidence="1">
    <location>
        <begin position="35"/>
        <end position="63"/>
    </location>
</feature>
<evidence type="ECO:0000313" key="2">
    <source>
        <dbReference type="EMBL" id="MDR6513295.1"/>
    </source>
</evidence>
<evidence type="ECO:0008006" key="4">
    <source>
        <dbReference type="Google" id="ProtNLM"/>
    </source>
</evidence>
<protein>
    <recommendedName>
        <fullName evidence="4">Transposase</fullName>
    </recommendedName>
</protein>
<keyword evidence="3" id="KW-1185">Reference proteome</keyword>
<gene>
    <name evidence="2" type="ORF">J2792_004188</name>
</gene>
<accession>A0ABU1MSI0</accession>
<evidence type="ECO:0000256" key="1">
    <source>
        <dbReference type="SAM" id="MobiDB-lite"/>
    </source>
</evidence>
<organism evidence="2 3">
    <name type="scientific">Novosphingobium capsulatum</name>
    <dbReference type="NCBI Taxonomy" id="13688"/>
    <lineage>
        <taxon>Bacteria</taxon>
        <taxon>Pseudomonadati</taxon>
        <taxon>Pseudomonadota</taxon>
        <taxon>Alphaproteobacteria</taxon>
        <taxon>Sphingomonadales</taxon>
        <taxon>Sphingomonadaceae</taxon>
        <taxon>Novosphingobium</taxon>
    </lineage>
</organism>
<dbReference type="EMBL" id="JAVDRD010000018">
    <property type="protein sequence ID" value="MDR6513295.1"/>
    <property type="molecule type" value="Genomic_DNA"/>
</dbReference>
<comment type="caution">
    <text evidence="2">The sequence shown here is derived from an EMBL/GenBank/DDBJ whole genome shotgun (WGS) entry which is preliminary data.</text>
</comment>
<proteinExistence type="predicted"/>
<sequence length="63" mass="7151">MGKTGSGVWADTAYRSQKNEAFLAAGMFNSYIHQRRKPRRPMPERIARANTRRSKIRGATLDA</sequence>